<sequence length="191" mass="19991">MAVFSRPIITPGSLSNMTQIVNTTTTTLPLKSLARPLPEEAKKESRTDVIFAWAILGAILVAFVGIVLADVYRKHKPKRNPNSRSFVVRGIGRACGRLTIGRNGCISGSAREDGSGGGGSDIESAAAEGLDPQAITDQLAGQPAGVEARAELSAETNQEKWVGPAASLEVVVTALEMPFLQSAQVAHADGK</sequence>
<dbReference type="OrthoDB" id="4890244at2759"/>
<name>A0A9P8QMK3_9HYPO</name>
<evidence type="ECO:0000256" key="1">
    <source>
        <dbReference type="SAM" id="Phobius"/>
    </source>
</evidence>
<keyword evidence="3" id="KW-1185">Reference proteome</keyword>
<accession>A0A9P8QMK3</accession>
<feature type="transmembrane region" description="Helical" evidence="1">
    <location>
        <begin position="50"/>
        <end position="72"/>
    </location>
</feature>
<reference evidence="2" key="1">
    <citation type="submission" date="2021-08" db="EMBL/GenBank/DDBJ databases">
        <title>Chromosome-Level Trichoderma cornu-damae using Hi-C Data.</title>
        <authorList>
            <person name="Kim C.S."/>
        </authorList>
    </citation>
    <scope>NUCLEOTIDE SEQUENCE</scope>
    <source>
        <strain evidence="2">KA19-0412C</strain>
    </source>
</reference>
<comment type="caution">
    <text evidence="2">The sequence shown here is derived from an EMBL/GenBank/DDBJ whole genome shotgun (WGS) entry which is preliminary data.</text>
</comment>
<dbReference type="AlphaFoldDB" id="A0A9P8QMK3"/>
<protein>
    <submittedName>
        <fullName evidence="2">Uncharacterized protein</fullName>
    </submittedName>
</protein>
<organism evidence="2 3">
    <name type="scientific">Trichoderma cornu-damae</name>
    <dbReference type="NCBI Taxonomy" id="654480"/>
    <lineage>
        <taxon>Eukaryota</taxon>
        <taxon>Fungi</taxon>
        <taxon>Dikarya</taxon>
        <taxon>Ascomycota</taxon>
        <taxon>Pezizomycotina</taxon>
        <taxon>Sordariomycetes</taxon>
        <taxon>Hypocreomycetidae</taxon>
        <taxon>Hypocreales</taxon>
        <taxon>Hypocreaceae</taxon>
        <taxon>Trichoderma</taxon>
    </lineage>
</organism>
<keyword evidence="1" id="KW-1133">Transmembrane helix</keyword>
<keyword evidence="1" id="KW-0472">Membrane</keyword>
<evidence type="ECO:0000313" key="2">
    <source>
        <dbReference type="EMBL" id="KAH6609050.1"/>
    </source>
</evidence>
<keyword evidence="1" id="KW-0812">Transmembrane</keyword>
<evidence type="ECO:0000313" key="3">
    <source>
        <dbReference type="Proteomes" id="UP000827724"/>
    </source>
</evidence>
<proteinExistence type="predicted"/>
<dbReference type="EMBL" id="JAIWOZ010000002">
    <property type="protein sequence ID" value="KAH6609050.1"/>
    <property type="molecule type" value="Genomic_DNA"/>
</dbReference>
<dbReference type="Proteomes" id="UP000827724">
    <property type="component" value="Unassembled WGS sequence"/>
</dbReference>
<gene>
    <name evidence="2" type="ORF">Trco_002396</name>
</gene>